<reference evidence="1 2" key="1">
    <citation type="submission" date="2017-12" db="EMBL/GenBank/DDBJ databases">
        <title>Integrating genomic resources of turbot (Scophthalmus maximus) in depth evaluation of genetic and physical mapping variation across individuals.</title>
        <authorList>
            <person name="Martinez P."/>
        </authorList>
    </citation>
    <scope>NUCLEOTIDE SEQUENCE [LARGE SCALE GENOMIC DNA]</scope>
</reference>
<keyword evidence="2" id="KW-1185">Reference proteome</keyword>
<dbReference type="EMBL" id="CP026252">
    <property type="protein sequence ID" value="AWP08439.1"/>
    <property type="molecule type" value="Genomic_DNA"/>
</dbReference>
<proteinExistence type="predicted"/>
<evidence type="ECO:0000313" key="2">
    <source>
        <dbReference type="Proteomes" id="UP000246464"/>
    </source>
</evidence>
<dbReference type="Proteomes" id="UP000246464">
    <property type="component" value="Chromosome 10"/>
</dbReference>
<name>A0A2U9BYB0_SCOMX</name>
<sequence>MPLVCGLFYRESPQFRLRSSPGASAVYPESCQSRRLATALTPEPTGHRSVAVLQFHHEN</sequence>
<gene>
    <name evidence="1" type="ORF">SMAX5B_009886</name>
</gene>
<organism evidence="1 2">
    <name type="scientific">Scophthalmus maximus</name>
    <name type="common">Turbot</name>
    <name type="synonym">Psetta maxima</name>
    <dbReference type="NCBI Taxonomy" id="52904"/>
    <lineage>
        <taxon>Eukaryota</taxon>
        <taxon>Metazoa</taxon>
        <taxon>Chordata</taxon>
        <taxon>Craniata</taxon>
        <taxon>Vertebrata</taxon>
        <taxon>Euteleostomi</taxon>
        <taxon>Actinopterygii</taxon>
        <taxon>Neopterygii</taxon>
        <taxon>Teleostei</taxon>
        <taxon>Neoteleostei</taxon>
        <taxon>Acanthomorphata</taxon>
        <taxon>Carangaria</taxon>
        <taxon>Pleuronectiformes</taxon>
        <taxon>Pleuronectoidei</taxon>
        <taxon>Scophthalmidae</taxon>
        <taxon>Scophthalmus</taxon>
    </lineage>
</organism>
<dbReference type="AlphaFoldDB" id="A0A2U9BYB0"/>
<accession>A0A2U9BYB0</accession>
<evidence type="ECO:0000313" key="1">
    <source>
        <dbReference type="EMBL" id="AWP08439.1"/>
    </source>
</evidence>
<protein>
    <submittedName>
        <fullName evidence="1">Uncharacterized protein</fullName>
    </submittedName>
</protein>